<evidence type="ECO:0000256" key="1">
    <source>
        <dbReference type="SAM" id="MobiDB-lite"/>
    </source>
</evidence>
<reference evidence="2 3" key="1">
    <citation type="submission" date="2020-08" db="EMBL/GenBank/DDBJ databases">
        <title>Sequencing the genomes of 1000 actinobacteria strains.</title>
        <authorList>
            <person name="Klenk H.-P."/>
        </authorList>
    </citation>
    <scope>NUCLEOTIDE SEQUENCE [LARGE SCALE GENOMIC DNA]</scope>
    <source>
        <strain evidence="2 3">DSM 45084</strain>
    </source>
</reference>
<comment type="caution">
    <text evidence="2">The sequence shown here is derived from an EMBL/GenBank/DDBJ whole genome shotgun (WGS) entry which is preliminary data.</text>
</comment>
<organism evidence="2 3">
    <name type="scientific">Saccharothrix violaceirubra</name>
    <dbReference type="NCBI Taxonomy" id="413306"/>
    <lineage>
        <taxon>Bacteria</taxon>
        <taxon>Bacillati</taxon>
        <taxon>Actinomycetota</taxon>
        <taxon>Actinomycetes</taxon>
        <taxon>Pseudonocardiales</taxon>
        <taxon>Pseudonocardiaceae</taxon>
        <taxon>Saccharothrix</taxon>
    </lineage>
</organism>
<proteinExistence type="predicted"/>
<accession>A0A7W7WUT3</accession>
<dbReference type="Proteomes" id="UP000542674">
    <property type="component" value="Unassembled WGS sequence"/>
</dbReference>
<dbReference type="EMBL" id="JACHJS010000001">
    <property type="protein sequence ID" value="MBB4963753.1"/>
    <property type="molecule type" value="Genomic_DNA"/>
</dbReference>
<keyword evidence="3" id="KW-1185">Reference proteome</keyword>
<dbReference type="RefSeq" id="WP_184666501.1">
    <property type="nucleotide sequence ID" value="NZ_BAABAI010000034.1"/>
</dbReference>
<dbReference type="AlphaFoldDB" id="A0A7W7WUT3"/>
<evidence type="ECO:0000313" key="3">
    <source>
        <dbReference type="Proteomes" id="UP000542674"/>
    </source>
</evidence>
<sequence>MTTPSTGHDQPWLPTAGHPAVWMPHATGDDDSRLVVDVLDVWPDAGRRHHTPSALLCEVREPGEGTPVWVCTEQDLLPPAVPQATAEPTEWHEGDATDLGDAVTPPAEEA</sequence>
<feature type="region of interest" description="Disordered" evidence="1">
    <location>
        <begin position="81"/>
        <end position="110"/>
    </location>
</feature>
<name>A0A7W7WUT3_9PSEU</name>
<gene>
    <name evidence="2" type="ORF">F4559_001112</name>
</gene>
<evidence type="ECO:0000313" key="2">
    <source>
        <dbReference type="EMBL" id="MBB4963753.1"/>
    </source>
</evidence>
<protein>
    <submittedName>
        <fullName evidence="2">Uncharacterized protein</fullName>
    </submittedName>
</protein>